<keyword evidence="2" id="KW-1185">Reference proteome</keyword>
<gene>
    <name evidence="1" type="ORF">SAMN05421751_104136</name>
</gene>
<sequence length="302" mass="32345">MRGAMTANWIATDWGTSRLRVWVMDARDQVIAELSSARGVNLLGPADYEPTLLDLLERHLPRRGKLPVLICGMAGSRQGWVQAPYVSVPCAPPDVRQAMAVETEDKRLDVRILPGVSQSDPADVMRGEETRIAGFMAAHPNFDGVVCLPGTHTKWVQVSAGEIVSFRTAMTGELFALLSDRSILRHSLTDKGWDEPAFVAALQDAMGAPQHLTARLFGLRAESLLENLPPRAARARLSGLLIGVDLAGAKGYWLGQNVAVVGSGGLAGHYVRALTEQGVAPLRADAADMTLAGLRAARKAAA</sequence>
<dbReference type="Pfam" id="PF05035">
    <property type="entry name" value="DGOK"/>
    <property type="match status" value="1"/>
</dbReference>
<dbReference type="InterPro" id="IPR042257">
    <property type="entry name" value="DGOK_C"/>
</dbReference>
<dbReference type="Gene3D" id="3.30.420.310">
    <property type="entry name" value="2-keto-3-deoxy-galactonokinase, C-terminal domain"/>
    <property type="match status" value="1"/>
</dbReference>
<dbReference type="GO" id="GO:0034194">
    <property type="term" value="P:D-galactonate catabolic process"/>
    <property type="evidence" value="ECO:0007669"/>
    <property type="project" value="InterPro"/>
</dbReference>
<evidence type="ECO:0000313" key="1">
    <source>
        <dbReference type="EMBL" id="SEF75853.1"/>
    </source>
</evidence>
<dbReference type="Gene3D" id="3.30.420.300">
    <property type="entry name" value="2-keto-3-deoxy-galactonokinase, substrate binding domain"/>
    <property type="match status" value="1"/>
</dbReference>
<name>A0A1H5ULA5_9RHOB</name>
<dbReference type="Proteomes" id="UP000236742">
    <property type="component" value="Unassembled WGS sequence"/>
</dbReference>
<dbReference type="GO" id="GO:0008671">
    <property type="term" value="F:2-dehydro-3-deoxygalactonokinase activity"/>
    <property type="evidence" value="ECO:0007669"/>
    <property type="project" value="InterPro"/>
</dbReference>
<dbReference type="InterPro" id="IPR042258">
    <property type="entry name" value="DGOK_N"/>
</dbReference>
<organism evidence="1 2">
    <name type="scientific">Jhaorihella thermophila</name>
    <dbReference type="NCBI Taxonomy" id="488547"/>
    <lineage>
        <taxon>Bacteria</taxon>
        <taxon>Pseudomonadati</taxon>
        <taxon>Pseudomonadota</taxon>
        <taxon>Alphaproteobacteria</taxon>
        <taxon>Rhodobacterales</taxon>
        <taxon>Paracoccaceae</taxon>
        <taxon>Jhaorihella</taxon>
    </lineage>
</organism>
<dbReference type="InterPro" id="IPR007729">
    <property type="entry name" value="DGOK"/>
</dbReference>
<reference evidence="1 2" key="1">
    <citation type="submission" date="2016-10" db="EMBL/GenBank/DDBJ databases">
        <authorList>
            <person name="de Groot N.N."/>
        </authorList>
    </citation>
    <scope>NUCLEOTIDE SEQUENCE [LARGE SCALE GENOMIC DNA]</scope>
    <source>
        <strain evidence="1 2">DSM 23413</strain>
    </source>
</reference>
<evidence type="ECO:0000313" key="2">
    <source>
        <dbReference type="Proteomes" id="UP000236742"/>
    </source>
</evidence>
<proteinExistence type="predicted"/>
<accession>A0A1H5ULA5</accession>
<dbReference type="EMBL" id="FNVD01000004">
    <property type="protein sequence ID" value="SEF75853.1"/>
    <property type="molecule type" value="Genomic_DNA"/>
</dbReference>
<dbReference type="AlphaFoldDB" id="A0A1H5ULA5"/>
<keyword evidence="1" id="KW-0418">Kinase</keyword>
<keyword evidence="1" id="KW-0808">Transferase</keyword>
<protein>
    <submittedName>
        <fullName evidence="1">2-dehydro-3-deoxygalactonokinase</fullName>
    </submittedName>
</protein>